<dbReference type="InterPro" id="IPR003163">
    <property type="entry name" value="Tscrpt_reg_HTH_APSES-type"/>
</dbReference>
<dbReference type="AlphaFoldDB" id="A0A9P6REX7"/>
<dbReference type="SMART" id="SM01252">
    <property type="entry name" value="KilA-N"/>
    <property type="match status" value="1"/>
</dbReference>
<keyword evidence="4" id="KW-0175">Coiled coil</keyword>
<organism evidence="7 8">
    <name type="scientific">Linnemannia gamsii</name>
    <dbReference type="NCBI Taxonomy" id="64522"/>
    <lineage>
        <taxon>Eukaryota</taxon>
        <taxon>Fungi</taxon>
        <taxon>Fungi incertae sedis</taxon>
        <taxon>Mucoromycota</taxon>
        <taxon>Mortierellomycotina</taxon>
        <taxon>Mortierellomycetes</taxon>
        <taxon>Mortierellales</taxon>
        <taxon>Mortierellaceae</taxon>
        <taxon>Linnemannia</taxon>
    </lineage>
</organism>
<feature type="repeat" description="ANK" evidence="3">
    <location>
        <begin position="342"/>
        <end position="374"/>
    </location>
</feature>
<evidence type="ECO:0000256" key="1">
    <source>
        <dbReference type="ARBA" id="ARBA00022737"/>
    </source>
</evidence>
<dbReference type="PROSITE" id="PS51299">
    <property type="entry name" value="HTH_APSES"/>
    <property type="match status" value="1"/>
</dbReference>
<evidence type="ECO:0000256" key="5">
    <source>
        <dbReference type="SAM" id="MobiDB-lite"/>
    </source>
</evidence>
<dbReference type="OrthoDB" id="6718656at2759"/>
<dbReference type="InterPro" id="IPR036770">
    <property type="entry name" value="Ankyrin_rpt-contain_sf"/>
</dbReference>
<dbReference type="GO" id="GO:0030907">
    <property type="term" value="C:MBF transcription complex"/>
    <property type="evidence" value="ECO:0007669"/>
    <property type="project" value="TreeGrafter"/>
</dbReference>
<dbReference type="Gene3D" id="3.10.260.10">
    <property type="entry name" value="Transcription regulator HTH, APSES-type DNA-binding domain"/>
    <property type="match status" value="1"/>
</dbReference>
<feature type="compositionally biased region" description="Low complexity" evidence="5">
    <location>
        <begin position="135"/>
        <end position="147"/>
    </location>
</feature>
<feature type="coiled-coil region" evidence="4">
    <location>
        <begin position="699"/>
        <end position="733"/>
    </location>
</feature>
<feature type="domain" description="HTH APSES-type" evidence="6">
    <location>
        <begin position="10"/>
        <end position="118"/>
    </location>
</feature>
<evidence type="ECO:0000313" key="8">
    <source>
        <dbReference type="Proteomes" id="UP000823405"/>
    </source>
</evidence>
<sequence>MGGDSGNSNIYTAIYSGVPVYELMCRGIAVMRRTHDSFLNATQILKVAGIDKGKRTKILEREVLTGPHEKVQGGYGKYQGTWVPFQRGKDLAKQYKVEPLLRDLFDFQIPEGHDAITPSKEMFQAALKAKERPKPIAAVAPKASPSAKRSRNSPALTPGSAGSFNHAPSMTPSPLHPSFNAPSPMIPSSPQWPADQPPRKRFRTNNSPPPLHEFDDDGRSHHYYNHGPPPPPSHHHHHHRQHSSQHHSSHHPYHGGYGHQQPYHPPHRGDPYSEYGVDYDSGRRSGHIVAPVYDEPPLEGAEKYRTILMSMFLNDDQDPIPDLLTDPVSPPDLDINLVIDDQGHSAMHWAAALARIPVLELLVRKQVDIRRVNYNGESALIRAVLVTNNFDKQSFPILLSLLHQAIPLVDRKNRTLLHHIAITAGIRGREQSSRYYMECLLEWIARHGGDFESIVDVQDRNGDTALTIAARVGDRYLAKVLMDVGANRDIENKVGLKADDFGVDDIQSTRQQQPRPTSSSAAPIAPGPGAKEDLDKIAKHEKRGGDILNVVQKMLDELDGEFSHEIMARQGQLQDALGLLRQATAELSETRRSIKQYRTQSLQLTEAQHKIKNLEQALEEEAKKARSLPGYADLERRKDGSVVDDVVDVDAHFAVPSSSASSAAKKGTDKDGELNNGTASAAAEGTSAAAAISSTTTKEAELQEEILRLKSRIHAYEQHSKELSNELVEIKDKSLDKELQCRKVISICCSIPLEKVDEMLVPLTLAVESDGASLDLSRVAGFMSKVKQQDGIASIAAAAVGGGGSNVSGIDGGNSIAAATATATATTTNGAASPAVSLASTASSALPVVI</sequence>
<feature type="repeat" description="ANK" evidence="3">
    <location>
        <begin position="461"/>
        <end position="493"/>
    </location>
</feature>
<dbReference type="GO" id="GO:0033309">
    <property type="term" value="C:SBF transcription complex"/>
    <property type="evidence" value="ECO:0007669"/>
    <property type="project" value="TreeGrafter"/>
</dbReference>
<dbReference type="EMBL" id="JAAAIN010000313">
    <property type="protein sequence ID" value="KAG0316316.1"/>
    <property type="molecule type" value="Genomic_DNA"/>
</dbReference>
<feature type="compositionally biased region" description="Low complexity" evidence="5">
    <location>
        <begin position="678"/>
        <end position="696"/>
    </location>
</feature>
<keyword evidence="1" id="KW-0677">Repeat</keyword>
<dbReference type="Gene3D" id="1.25.40.20">
    <property type="entry name" value="Ankyrin repeat-containing domain"/>
    <property type="match status" value="1"/>
</dbReference>
<dbReference type="InterPro" id="IPR018004">
    <property type="entry name" value="KilA/APSES_HTH"/>
</dbReference>
<dbReference type="GO" id="GO:0001228">
    <property type="term" value="F:DNA-binding transcription activator activity, RNA polymerase II-specific"/>
    <property type="evidence" value="ECO:0007669"/>
    <property type="project" value="UniProtKB-ARBA"/>
</dbReference>
<dbReference type="Proteomes" id="UP000823405">
    <property type="component" value="Unassembled WGS sequence"/>
</dbReference>
<dbReference type="SUPFAM" id="SSF48403">
    <property type="entry name" value="Ankyrin repeat"/>
    <property type="match status" value="1"/>
</dbReference>
<name>A0A9P6REX7_9FUNG</name>
<feature type="region of interest" description="Disordered" evidence="5">
    <location>
        <begin position="658"/>
        <end position="696"/>
    </location>
</feature>
<dbReference type="SMART" id="SM00248">
    <property type="entry name" value="ANK"/>
    <property type="match status" value="2"/>
</dbReference>
<evidence type="ECO:0000256" key="4">
    <source>
        <dbReference type="SAM" id="Coils"/>
    </source>
</evidence>
<dbReference type="SUPFAM" id="SSF54616">
    <property type="entry name" value="DNA-binding domain of Mlu1-box binding protein MBP1"/>
    <property type="match status" value="1"/>
</dbReference>
<dbReference type="FunFam" id="3.10.260.10:FF:000001">
    <property type="entry name" value="APSES transcription factor (MbpA)"/>
    <property type="match status" value="1"/>
</dbReference>
<dbReference type="GO" id="GO:0003677">
    <property type="term" value="F:DNA binding"/>
    <property type="evidence" value="ECO:0007669"/>
    <property type="project" value="InterPro"/>
</dbReference>
<dbReference type="Pfam" id="PF04383">
    <property type="entry name" value="KilA-N"/>
    <property type="match status" value="1"/>
</dbReference>
<evidence type="ECO:0000256" key="3">
    <source>
        <dbReference type="PROSITE-ProRule" id="PRU00023"/>
    </source>
</evidence>
<feature type="compositionally biased region" description="Polar residues" evidence="5">
    <location>
        <begin position="152"/>
        <end position="172"/>
    </location>
</feature>
<feature type="compositionally biased region" description="Low complexity" evidence="5">
    <location>
        <begin position="516"/>
        <end position="529"/>
    </location>
</feature>
<comment type="caution">
    <text evidence="7">The sequence shown here is derived from an EMBL/GenBank/DDBJ whole genome shotgun (WGS) entry which is preliminary data.</text>
</comment>
<dbReference type="InterPro" id="IPR036887">
    <property type="entry name" value="HTH_APSES_sf"/>
</dbReference>
<evidence type="ECO:0000256" key="2">
    <source>
        <dbReference type="ARBA" id="ARBA00023043"/>
    </source>
</evidence>
<feature type="compositionally biased region" description="Basic residues" evidence="5">
    <location>
        <begin position="233"/>
        <end position="253"/>
    </location>
</feature>
<dbReference type="PROSITE" id="PS50088">
    <property type="entry name" value="ANK_REPEAT"/>
    <property type="match status" value="2"/>
</dbReference>
<evidence type="ECO:0000259" key="6">
    <source>
        <dbReference type="PROSITE" id="PS51299"/>
    </source>
</evidence>
<dbReference type="InterPro" id="IPR051642">
    <property type="entry name" value="SWI6-like"/>
</dbReference>
<dbReference type="Pfam" id="PF00023">
    <property type="entry name" value="Ank"/>
    <property type="match status" value="1"/>
</dbReference>
<reference evidence="7" key="1">
    <citation type="journal article" date="2020" name="Fungal Divers.">
        <title>Resolving the Mortierellaceae phylogeny through synthesis of multi-gene phylogenetics and phylogenomics.</title>
        <authorList>
            <person name="Vandepol N."/>
            <person name="Liber J."/>
            <person name="Desiro A."/>
            <person name="Na H."/>
            <person name="Kennedy M."/>
            <person name="Barry K."/>
            <person name="Grigoriev I.V."/>
            <person name="Miller A.N."/>
            <person name="O'Donnell K."/>
            <person name="Stajich J.E."/>
            <person name="Bonito G."/>
        </authorList>
    </citation>
    <scope>NUCLEOTIDE SEQUENCE</scope>
    <source>
        <strain evidence="7">NVP60</strain>
    </source>
</reference>
<gene>
    <name evidence="7" type="primary">SWI6</name>
    <name evidence="7" type="ORF">BGZ97_007066</name>
</gene>
<keyword evidence="2 3" id="KW-0040">ANK repeat</keyword>
<dbReference type="PROSITE" id="PS50297">
    <property type="entry name" value="ANK_REP_REGION"/>
    <property type="match status" value="1"/>
</dbReference>
<dbReference type="PANTHER" id="PTHR43828">
    <property type="entry name" value="ASPARAGINASE"/>
    <property type="match status" value="1"/>
</dbReference>
<dbReference type="InterPro" id="IPR002110">
    <property type="entry name" value="Ankyrin_rpt"/>
</dbReference>
<dbReference type="PANTHER" id="PTHR43828:SF3">
    <property type="entry name" value="CHROMO DOMAIN-CONTAINING PROTEIN"/>
    <property type="match status" value="1"/>
</dbReference>
<evidence type="ECO:0000313" key="7">
    <source>
        <dbReference type="EMBL" id="KAG0316316.1"/>
    </source>
</evidence>
<proteinExistence type="predicted"/>
<accession>A0A9P6REX7</accession>
<feature type="region of interest" description="Disordered" evidence="5">
    <location>
        <begin position="508"/>
        <end position="532"/>
    </location>
</feature>
<feature type="coiled-coil region" evidence="4">
    <location>
        <begin position="580"/>
        <end position="624"/>
    </location>
</feature>
<keyword evidence="8" id="KW-1185">Reference proteome</keyword>
<protein>
    <submittedName>
        <fullName evidence="7">Transcriptional regulator swi6</fullName>
    </submittedName>
</protein>
<feature type="region of interest" description="Disordered" evidence="5">
    <location>
        <begin position="128"/>
        <end position="279"/>
    </location>
</feature>